<reference evidence="9" key="1">
    <citation type="submission" date="2024-07" db="EMBL/GenBank/DDBJ databases">
        <authorList>
            <person name="Yu S.T."/>
        </authorList>
    </citation>
    <scope>NUCLEOTIDE SEQUENCE</scope>
    <source>
        <strain evidence="9">R08</strain>
    </source>
</reference>
<feature type="domain" description="OmpR/PhoB-type" evidence="8">
    <location>
        <begin position="1"/>
        <end position="100"/>
    </location>
</feature>
<keyword evidence="4 6" id="KW-0238">DNA-binding</keyword>
<evidence type="ECO:0000313" key="9">
    <source>
        <dbReference type="EMBL" id="XDP99589.1"/>
    </source>
</evidence>
<keyword evidence="3" id="KW-0805">Transcription regulation</keyword>
<evidence type="ECO:0000256" key="5">
    <source>
        <dbReference type="ARBA" id="ARBA00023163"/>
    </source>
</evidence>
<comment type="similarity">
    <text evidence="1">Belongs to the AfsR/DnrI/RedD regulatory family.</text>
</comment>
<dbReference type="SUPFAM" id="SSF52540">
    <property type="entry name" value="P-loop containing nucleoside triphosphate hydrolases"/>
    <property type="match status" value="1"/>
</dbReference>
<dbReference type="SUPFAM" id="SSF46894">
    <property type="entry name" value="C-terminal effector domain of the bipartite response regulators"/>
    <property type="match status" value="1"/>
</dbReference>
<evidence type="ECO:0000256" key="2">
    <source>
        <dbReference type="ARBA" id="ARBA00023012"/>
    </source>
</evidence>
<evidence type="ECO:0000256" key="7">
    <source>
        <dbReference type="SAM" id="MobiDB-lite"/>
    </source>
</evidence>
<dbReference type="EMBL" id="CP163431">
    <property type="protein sequence ID" value="XDP99589.1"/>
    <property type="molecule type" value="Genomic_DNA"/>
</dbReference>
<sequence length="976" mass="104094">MAVLRFSLFGPLRAWRGGAELALGSPQQRAVLAILLLRRGRTVGVGDLVDGVWGGGPPTGAVAVVRTYVSRLRRLLEPERASGQPSGILVSIGDGYALRTGTFSSDLAEFDEAVARAELRRAAGDRQDAVRLLRTVLAAGQGTPLAGVPGPDAEIARADLAERRLGALESALRMELELGRDAAVVPELLALRDAHPLRESMSELLLIALCRGGRQAEALDAYARTRRTLVDELGIEPGPSLRAVHARLLAGDAALAPPTPRAPAPAPDGCGTGPRPAPAAPTRATALRPSPTAAVRPSQLPADLALFTGRRDEIDRADHLLPEGDGPPATAVIGVLDGMPGTGKTTLAVHWAHRIAHRFPDGSLYVNLRGYDQGGSRMDPGEAIGMFLAALGVAPGAVHEGLDARAARYRSALADRRVLILLDNARDTEQVRPLLPGTPGSLVIVTSRSRLSGLVAGHGAHPLTLRPLTAGESLELLARRLGAARVGAEPEAAGAIVDLCARLPLALSIVASRAAHHPGFRLADIGEELRDHHGSLDAFVVGGDAGTDARAVFSWSYNALSAEAATLFRRLALHPAPDISTAAAVALAGAPPRRVRALLTDLTGASLLNEHAPGRFVFHDLLRAYAAELAGTEDTEDIRGAALLRMHDHFLRTAHHACSVLDPFRESITLPEGAPGSEPLRFDDRARATAWLRAERYVLRAIVEHAAAHGYDEHAWRTAWALDVYFNRLGYCHDLLEINGAALRAAEKLGDVVGQAYSLCGLGMAHAQLHHEKPSLHHLERALDLFRDAADTPGLARVHRVLAYLANGTDRRTEALDHYAQARALYRAEGDRNGEAGVLNQVAWTYILIGEHEKALEHGARALRLYEEMGDPYGAAATQDTIGYALHHLGRNAPAIEHFERSARLFHETGDRYLEADVLRHLGAARHATGDRDAARAALRSALALLEEGGHAEADAVRRDLRELNSPAGEGGSRSP</sequence>
<dbReference type="InterPro" id="IPR005158">
    <property type="entry name" value="BTAD"/>
</dbReference>
<dbReference type="PROSITE" id="PS51755">
    <property type="entry name" value="OMPR_PHOB"/>
    <property type="match status" value="1"/>
</dbReference>
<evidence type="ECO:0000256" key="3">
    <source>
        <dbReference type="ARBA" id="ARBA00023015"/>
    </source>
</evidence>
<dbReference type="Pfam" id="PF00486">
    <property type="entry name" value="Trans_reg_C"/>
    <property type="match status" value="1"/>
</dbReference>
<dbReference type="InterPro" id="IPR036388">
    <property type="entry name" value="WH-like_DNA-bd_sf"/>
</dbReference>
<dbReference type="PRINTS" id="PR00364">
    <property type="entry name" value="DISEASERSIST"/>
</dbReference>
<dbReference type="PANTHER" id="PTHR35807:SF1">
    <property type="entry name" value="TRANSCRIPTIONAL REGULATOR REDD"/>
    <property type="match status" value="1"/>
</dbReference>
<dbReference type="GO" id="GO:0003677">
    <property type="term" value="F:DNA binding"/>
    <property type="evidence" value="ECO:0007669"/>
    <property type="project" value="UniProtKB-UniRule"/>
</dbReference>
<dbReference type="SMART" id="SM01043">
    <property type="entry name" value="BTAD"/>
    <property type="match status" value="1"/>
</dbReference>
<keyword evidence="2" id="KW-0902">Two-component regulatory system</keyword>
<evidence type="ECO:0000256" key="1">
    <source>
        <dbReference type="ARBA" id="ARBA00005820"/>
    </source>
</evidence>
<name>A0AB39M001_9ACTN</name>
<dbReference type="GO" id="GO:0006355">
    <property type="term" value="P:regulation of DNA-templated transcription"/>
    <property type="evidence" value="ECO:0007669"/>
    <property type="project" value="InterPro"/>
</dbReference>
<dbReference type="SMART" id="SM00862">
    <property type="entry name" value="Trans_reg_C"/>
    <property type="match status" value="1"/>
</dbReference>
<dbReference type="RefSeq" id="WP_369186657.1">
    <property type="nucleotide sequence ID" value="NZ_CP163431.1"/>
</dbReference>
<dbReference type="InterPro" id="IPR001867">
    <property type="entry name" value="OmpR/PhoB-type_DNA-bd"/>
</dbReference>
<dbReference type="InterPro" id="IPR002182">
    <property type="entry name" value="NB-ARC"/>
</dbReference>
<dbReference type="CDD" id="cd15831">
    <property type="entry name" value="BTAD"/>
    <property type="match status" value="1"/>
</dbReference>
<protein>
    <submittedName>
        <fullName evidence="9">BTAD domain-containing putative transcriptional regulator</fullName>
    </submittedName>
</protein>
<evidence type="ECO:0000256" key="6">
    <source>
        <dbReference type="PROSITE-ProRule" id="PRU01091"/>
    </source>
</evidence>
<dbReference type="InterPro" id="IPR019734">
    <property type="entry name" value="TPR_rpt"/>
</dbReference>
<dbReference type="InterPro" id="IPR027417">
    <property type="entry name" value="P-loop_NTPase"/>
</dbReference>
<dbReference type="AlphaFoldDB" id="A0AB39M001"/>
<dbReference type="Gene3D" id="1.10.10.10">
    <property type="entry name" value="Winged helix-like DNA-binding domain superfamily/Winged helix DNA-binding domain"/>
    <property type="match status" value="1"/>
</dbReference>
<feature type="compositionally biased region" description="Pro residues" evidence="7">
    <location>
        <begin position="257"/>
        <end position="266"/>
    </location>
</feature>
<feature type="compositionally biased region" description="Low complexity" evidence="7">
    <location>
        <begin position="280"/>
        <end position="294"/>
    </location>
</feature>
<feature type="region of interest" description="Disordered" evidence="7">
    <location>
        <begin position="255"/>
        <end position="295"/>
    </location>
</feature>
<dbReference type="Pfam" id="PF03704">
    <property type="entry name" value="BTAD"/>
    <property type="match status" value="1"/>
</dbReference>
<organism evidence="9">
    <name type="scientific">Streptomyces sp. R08</name>
    <dbReference type="NCBI Taxonomy" id="3238624"/>
    <lineage>
        <taxon>Bacteria</taxon>
        <taxon>Bacillati</taxon>
        <taxon>Actinomycetota</taxon>
        <taxon>Actinomycetes</taxon>
        <taxon>Kitasatosporales</taxon>
        <taxon>Streptomycetaceae</taxon>
        <taxon>Streptomyces</taxon>
    </lineage>
</organism>
<dbReference type="Gene3D" id="1.25.40.10">
    <property type="entry name" value="Tetratricopeptide repeat domain"/>
    <property type="match status" value="2"/>
</dbReference>
<dbReference type="InterPro" id="IPR011990">
    <property type="entry name" value="TPR-like_helical_dom_sf"/>
</dbReference>
<accession>A0AB39M001</accession>
<evidence type="ECO:0000256" key="4">
    <source>
        <dbReference type="ARBA" id="ARBA00023125"/>
    </source>
</evidence>
<dbReference type="GO" id="GO:0043531">
    <property type="term" value="F:ADP binding"/>
    <property type="evidence" value="ECO:0007669"/>
    <property type="project" value="InterPro"/>
</dbReference>
<dbReference type="InterPro" id="IPR051677">
    <property type="entry name" value="AfsR-DnrI-RedD_regulator"/>
</dbReference>
<dbReference type="SMART" id="SM00028">
    <property type="entry name" value="TPR"/>
    <property type="match status" value="5"/>
</dbReference>
<dbReference type="GO" id="GO:0000160">
    <property type="term" value="P:phosphorelay signal transduction system"/>
    <property type="evidence" value="ECO:0007669"/>
    <property type="project" value="UniProtKB-KW"/>
</dbReference>
<evidence type="ECO:0000259" key="8">
    <source>
        <dbReference type="PROSITE" id="PS51755"/>
    </source>
</evidence>
<gene>
    <name evidence="9" type="ORF">AB5J58_05075</name>
</gene>
<dbReference type="Pfam" id="PF13424">
    <property type="entry name" value="TPR_12"/>
    <property type="match status" value="2"/>
</dbReference>
<feature type="DNA-binding region" description="OmpR/PhoB-type" evidence="6">
    <location>
        <begin position="1"/>
        <end position="100"/>
    </location>
</feature>
<dbReference type="SUPFAM" id="SSF48452">
    <property type="entry name" value="TPR-like"/>
    <property type="match status" value="2"/>
</dbReference>
<proteinExistence type="inferred from homology"/>
<dbReference type="Pfam" id="PF00931">
    <property type="entry name" value="NB-ARC"/>
    <property type="match status" value="1"/>
</dbReference>
<dbReference type="InterPro" id="IPR016032">
    <property type="entry name" value="Sig_transdc_resp-reg_C-effctor"/>
</dbReference>
<dbReference type="PANTHER" id="PTHR35807">
    <property type="entry name" value="TRANSCRIPTIONAL REGULATOR REDD-RELATED"/>
    <property type="match status" value="1"/>
</dbReference>
<keyword evidence="5" id="KW-0804">Transcription</keyword>
<dbReference type="Gene3D" id="3.40.50.300">
    <property type="entry name" value="P-loop containing nucleotide triphosphate hydrolases"/>
    <property type="match status" value="1"/>
</dbReference>